<dbReference type="EMBL" id="BMIN01000007">
    <property type="protein sequence ID" value="GGD11829.1"/>
    <property type="molecule type" value="Genomic_DNA"/>
</dbReference>
<reference evidence="3" key="1">
    <citation type="journal article" date="2019" name="Int. J. Syst. Evol. Microbiol.">
        <title>The Global Catalogue of Microorganisms (GCM) 10K type strain sequencing project: providing services to taxonomists for standard genome sequencing and annotation.</title>
        <authorList>
            <consortium name="The Broad Institute Genomics Platform"/>
            <consortium name="The Broad Institute Genome Sequencing Center for Infectious Disease"/>
            <person name="Wu L."/>
            <person name="Ma J."/>
        </authorList>
    </citation>
    <scope>NUCLEOTIDE SEQUENCE [LARGE SCALE GENOMIC DNA]</scope>
    <source>
        <strain evidence="3">CGMCC 1.15353</strain>
    </source>
</reference>
<comment type="caution">
    <text evidence="2">The sequence shown here is derived from an EMBL/GenBank/DDBJ whole genome shotgun (WGS) entry which is preliminary data.</text>
</comment>
<evidence type="ECO:0000313" key="2">
    <source>
        <dbReference type="EMBL" id="GGD11829.1"/>
    </source>
</evidence>
<dbReference type="RefSeq" id="WP_188653172.1">
    <property type="nucleotide sequence ID" value="NZ_BMIN01000007.1"/>
</dbReference>
<feature type="transmembrane region" description="Helical" evidence="1">
    <location>
        <begin position="6"/>
        <end position="22"/>
    </location>
</feature>
<evidence type="ECO:0000313" key="3">
    <source>
        <dbReference type="Proteomes" id="UP000642571"/>
    </source>
</evidence>
<keyword evidence="3" id="KW-1185">Reference proteome</keyword>
<name>A0ABQ1Q4A7_9BACI</name>
<keyword evidence="1" id="KW-1133">Transmembrane helix</keyword>
<evidence type="ECO:0000256" key="1">
    <source>
        <dbReference type="SAM" id="Phobius"/>
    </source>
</evidence>
<sequence length="119" mass="13903">MKKEYSIIIIAVSIVFSSLWIGKSIEGNRNNKALAYEEEETQEFGEVLSLSEAADYLRISNASLERVIRLEEKYPHMISGKRFPYTKVEDELIIKKSLLNEWLRDANNTRRQYMDGQIK</sequence>
<accession>A0ABQ1Q4A7</accession>
<keyword evidence="1" id="KW-0812">Transmembrane</keyword>
<organism evidence="2 3">
    <name type="scientific">Pontibacillus salipaludis</name>
    <dbReference type="NCBI Taxonomy" id="1697394"/>
    <lineage>
        <taxon>Bacteria</taxon>
        <taxon>Bacillati</taxon>
        <taxon>Bacillota</taxon>
        <taxon>Bacilli</taxon>
        <taxon>Bacillales</taxon>
        <taxon>Bacillaceae</taxon>
        <taxon>Pontibacillus</taxon>
    </lineage>
</organism>
<dbReference type="Proteomes" id="UP000642571">
    <property type="component" value="Unassembled WGS sequence"/>
</dbReference>
<gene>
    <name evidence="2" type="ORF">GCM10011389_19160</name>
</gene>
<evidence type="ECO:0008006" key="4">
    <source>
        <dbReference type="Google" id="ProtNLM"/>
    </source>
</evidence>
<protein>
    <recommendedName>
        <fullName evidence="4">Helix-turn-helix domain-containing protein</fullName>
    </recommendedName>
</protein>
<keyword evidence="1" id="KW-0472">Membrane</keyword>
<proteinExistence type="predicted"/>